<dbReference type="Pfam" id="PF12937">
    <property type="entry name" value="F-box-like"/>
    <property type="match status" value="1"/>
</dbReference>
<feature type="domain" description="F-box" evidence="2">
    <location>
        <begin position="295"/>
        <end position="328"/>
    </location>
</feature>
<name>A0A5J9TPN6_9POAL</name>
<dbReference type="Pfam" id="PF03478">
    <property type="entry name" value="Beta-prop_KIB1-4"/>
    <property type="match status" value="1"/>
</dbReference>
<dbReference type="Proteomes" id="UP000324897">
    <property type="component" value="Chromosome 3"/>
</dbReference>
<evidence type="ECO:0000259" key="2">
    <source>
        <dbReference type="Pfam" id="PF12937"/>
    </source>
</evidence>
<organism evidence="3 4">
    <name type="scientific">Eragrostis curvula</name>
    <name type="common">weeping love grass</name>
    <dbReference type="NCBI Taxonomy" id="38414"/>
    <lineage>
        <taxon>Eukaryota</taxon>
        <taxon>Viridiplantae</taxon>
        <taxon>Streptophyta</taxon>
        <taxon>Embryophyta</taxon>
        <taxon>Tracheophyta</taxon>
        <taxon>Spermatophyta</taxon>
        <taxon>Magnoliopsida</taxon>
        <taxon>Liliopsida</taxon>
        <taxon>Poales</taxon>
        <taxon>Poaceae</taxon>
        <taxon>PACMAD clade</taxon>
        <taxon>Chloridoideae</taxon>
        <taxon>Eragrostideae</taxon>
        <taxon>Eragrostidinae</taxon>
        <taxon>Eragrostis</taxon>
    </lineage>
</organism>
<evidence type="ECO:0000313" key="3">
    <source>
        <dbReference type="EMBL" id="TVU12611.1"/>
    </source>
</evidence>
<dbReference type="EMBL" id="RWGY01000039">
    <property type="protein sequence ID" value="TVU12611.1"/>
    <property type="molecule type" value="Genomic_DNA"/>
</dbReference>
<feature type="domain" description="KIB1-4 beta-propeller" evidence="1">
    <location>
        <begin position="351"/>
        <end position="656"/>
    </location>
</feature>
<keyword evidence="4" id="KW-1185">Reference proteome</keyword>
<dbReference type="AlphaFoldDB" id="A0A5J9TPN6"/>
<dbReference type="PANTHER" id="PTHR33110">
    <property type="entry name" value="F-BOX/KELCH-REPEAT PROTEIN-RELATED"/>
    <property type="match status" value="1"/>
</dbReference>
<dbReference type="OrthoDB" id="674184at2759"/>
<sequence length="709" mass="78545">MAEPLIDAAFSFLPTAPEEGFRDAMLDYRDGLVLLGRFRAGETPGLHPPACYLVCNPATAQSATVPCSGWFPNGAQRTMVHRTYLLFDAAASPHRFHLLQFWEDDMDTVCAVHTFSSETNGWTNRVDEWLDGGWNDWGRRGMAPIQPGTGSAVADGALHLVVDTDGTEDDGPNNLVALDEAGSVLRTIPLPRRGGAATTATANKDWYSVFVARSQGRLHYVIHRHSRVPSDGNAGCEVLLYSYSSGIFPRKFDEDLATWSIGKLKPQLLDVDLDLFRTYTMPRQSKRRARVASSWPDLPPELLGVVISRLSSLADHTRLGAVCRAWRSGARLHPPPAPQPWLILRDGTFLDLAGYAVHRMPVPDGAICRGSVDDWLVLMGERSHRWYLMNPFSGDTLPLPEVTAFWRRVYAPAKRSIDVSVTKLAVSSVLGSSSGKNKKTPLLAAFVMDRTSFPIYYTVFVCRPGAGTSSPSAFEFNPDHIVSRIIYDIAFFKGTLYAVTYEGGLIAFQLHDPDRRSGPPEISGVKRVAHGPEDLNQFPNPFSDDTFKMLYLVSSGDRLLMVSRYLDATMSPGGDHCGQKTYGFRVFEATFDGKRFHQWEKVDSLHGCALFVGSHCSASVPANHDGVRENCVYYMHQTDNLRPHPENPLADSGVYDMRDGTCSRLGVTMECSDYSYKGFQSAARQYGGSWLPTWLFPPRTRQPNDGQAS</sequence>
<evidence type="ECO:0000259" key="1">
    <source>
        <dbReference type="Pfam" id="PF03478"/>
    </source>
</evidence>
<reference evidence="3 4" key="1">
    <citation type="journal article" date="2019" name="Sci. Rep.">
        <title>A high-quality genome of Eragrostis curvula grass provides insights into Poaceae evolution and supports new strategies to enhance forage quality.</title>
        <authorList>
            <person name="Carballo J."/>
            <person name="Santos B.A.C.M."/>
            <person name="Zappacosta D."/>
            <person name="Garbus I."/>
            <person name="Selva J.P."/>
            <person name="Gallo C.A."/>
            <person name="Diaz A."/>
            <person name="Albertini E."/>
            <person name="Caccamo M."/>
            <person name="Echenique V."/>
        </authorList>
    </citation>
    <scope>NUCLEOTIDE SEQUENCE [LARGE SCALE GENOMIC DNA]</scope>
    <source>
        <strain evidence="4">cv. Victoria</strain>
        <tissue evidence="3">Leaf</tissue>
    </source>
</reference>
<accession>A0A5J9TPN6</accession>
<gene>
    <name evidence="3" type="ORF">EJB05_46262</name>
</gene>
<comment type="caution">
    <text evidence="3">The sequence shown here is derived from an EMBL/GenBank/DDBJ whole genome shotgun (WGS) entry which is preliminary data.</text>
</comment>
<dbReference type="PANTHER" id="PTHR33110:SF39">
    <property type="entry name" value="OS04G0514700 PROTEIN"/>
    <property type="match status" value="1"/>
</dbReference>
<dbReference type="Gene3D" id="1.20.1280.50">
    <property type="match status" value="1"/>
</dbReference>
<feature type="non-terminal residue" evidence="3">
    <location>
        <position position="1"/>
    </location>
</feature>
<protein>
    <submittedName>
        <fullName evidence="3">Uncharacterized protein</fullName>
    </submittedName>
</protein>
<evidence type="ECO:0000313" key="4">
    <source>
        <dbReference type="Proteomes" id="UP000324897"/>
    </source>
</evidence>
<dbReference type="Gramene" id="TVU12611">
    <property type="protein sequence ID" value="TVU12611"/>
    <property type="gene ID" value="EJB05_46262"/>
</dbReference>
<dbReference type="InterPro" id="IPR001810">
    <property type="entry name" value="F-box_dom"/>
</dbReference>
<dbReference type="SUPFAM" id="SSF81383">
    <property type="entry name" value="F-box domain"/>
    <property type="match status" value="1"/>
</dbReference>
<proteinExistence type="predicted"/>
<dbReference type="InterPro" id="IPR005174">
    <property type="entry name" value="KIB1-4_b-propeller"/>
</dbReference>
<dbReference type="InterPro" id="IPR036047">
    <property type="entry name" value="F-box-like_dom_sf"/>
</dbReference>